<evidence type="ECO:0000256" key="1">
    <source>
        <dbReference type="SAM" id="MobiDB-lite"/>
    </source>
</evidence>
<organism evidence="2 3">
    <name type="scientific">Scophthalmus maximus</name>
    <name type="common">Turbot</name>
    <name type="synonym">Psetta maxima</name>
    <dbReference type="NCBI Taxonomy" id="52904"/>
    <lineage>
        <taxon>Eukaryota</taxon>
        <taxon>Metazoa</taxon>
        <taxon>Chordata</taxon>
        <taxon>Craniata</taxon>
        <taxon>Vertebrata</taxon>
        <taxon>Euteleostomi</taxon>
        <taxon>Actinopterygii</taxon>
        <taxon>Neopterygii</taxon>
        <taxon>Teleostei</taxon>
        <taxon>Neoteleostei</taxon>
        <taxon>Acanthomorphata</taxon>
        <taxon>Carangaria</taxon>
        <taxon>Pleuronectiformes</taxon>
        <taxon>Pleuronectoidei</taxon>
        <taxon>Scophthalmidae</taxon>
        <taxon>Scophthalmus</taxon>
    </lineage>
</organism>
<proteinExistence type="predicted"/>
<sequence>MPNVSASKKVNIRLLGSWTVGKKKKLLVCETQFEQGGREERTGDESMIGEEGRDGGRGWMEGDLKASAESETSCAPRSPPRSPLSLSPHDLDDGRRQRRAHCHNPQYSRGHIRRATAGKLFHRRAAAVRHCRAPGRRPSSQ</sequence>
<protein>
    <submittedName>
        <fullName evidence="2">Uncharacterized protein</fullName>
    </submittedName>
</protein>
<name>A0A2U9B9U3_SCOMX</name>
<dbReference type="AlphaFoldDB" id="A0A2U9B9U3"/>
<keyword evidence="3" id="KW-1185">Reference proteome</keyword>
<feature type="region of interest" description="Disordered" evidence="1">
    <location>
        <begin position="32"/>
        <end position="114"/>
    </location>
</feature>
<feature type="compositionally biased region" description="Basic and acidic residues" evidence="1">
    <location>
        <begin position="36"/>
        <end position="68"/>
    </location>
</feature>
<gene>
    <name evidence="2" type="ORF">SMAX5B_007008</name>
</gene>
<reference evidence="2 3" key="1">
    <citation type="submission" date="2017-12" db="EMBL/GenBank/DDBJ databases">
        <title>Integrating genomic resources of turbot (Scophthalmus maximus) in depth evaluation of genetic and physical mapping variation across individuals.</title>
        <authorList>
            <person name="Martinez P."/>
        </authorList>
    </citation>
    <scope>NUCLEOTIDE SEQUENCE [LARGE SCALE GENOMIC DNA]</scope>
</reference>
<evidence type="ECO:0000313" key="2">
    <source>
        <dbReference type="EMBL" id="AWP00727.1"/>
    </source>
</evidence>
<dbReference type="Proteomes" id="UP000246464">
    <property type="component" value="Chromosome 4"/>
</dbReference>
<evidence type="ECO:0000313" key="3">
    <source>
        <dbReference type="Proteomes" id="UP000246464"/>
    </source>
</evidence>
<dbReference type="EMBL" id="CP026246">
    <property type="protein sequence ID" value="AWP00727.1"/>
    <property type="molecule type" value="Genomic_DNA"/>
</dbReference>
<accession>A0A2U9B9U3</accession>